<dbReference type="InParanoid" id="A0A0C3J9Z3"/>
<organism evidence="1 2">
    <name type="scientific">Pisolithus tinctorius Marx 270</name>
    <dbReference type="NCBI Taxonomy" id="870435"/>
    <lineage>
        <taxon>Eukaryota</taxon>
        <taxon>Fungi</taxon>
        <taxon>Dikarya</taxon>
        <taxon>Basidiomycota</taxon>
        <taxon>Agaricomycotina</taxon>
        <taxon>Agaricomycetes</taxon>
        <taxon>Agaricomycetidae</taxon>
        <taxon>Boletales</taxon>
        <taxon>Sclerodermatineae</taxon>
        <taxon>Pisolithaceae</taxon>
        <taxon>Pisolithus</taxon>
    </lineage>
</organism>
<dbReference type="OrthoDB" id="10593723at2759"/>
<dbReference type="EMBL" id="KN831965">
    <property type="protein sequence ID" value="KIO05828.1"/>
    <property type="molecule type" value="Genomic_DNA"/>
</dbReference>
<dbReference type="HOGENOM" id="CLU_2484219_0_0_1"/>
<evidence type="ECO:0000313" key="2">
    <source>
        <dbReference type="Proteomes" id="UP000054217"/>
    </source>
</evidence>
<dbReference type="AlphaFoldDB" id="A0A0C3J9Z3"/>
<name>A0A0C3J9Z3_PISTI</name>
<proteinExistence type="predicted"/>
<reference evidence="1 2" key="1">
    <citation type="submission" date="2014-04" db="EMBL/GenBank/DDBJ databases">
        <authorList>
            <consortium name="DOE Joint Genome Institute"/>
            <person name="Kuo A."/>
            <person name="Kohler A."/>
            <person name="Costa M.D."/>
            <person name="Nagy L.G."/>
            <person name="Floudas D."/>
            <person name="Copeland A."/>
            <person name="Barry K.W."/>
            <person name="Cichocki N."/>
            <person name="Veneault-Fourrey C."/>
            <person name="LaButti K."/>
            <person name="Lindquist E.A."/>
            <person name="Lipzen A."/>
            <person name="Lundell T."/>
            <person name="Morin E."/>
            <person name="Murat C."/>
            <person name="Sun H."/>
            <person name="Tunlid A."/>
            <person name="Henrissat B."/>
            <person name="Grigoriev I.V."/>
            <person name="Hibbett D.S."/>
            <person name="Martin F."/>
            <person name="Nordberg H.P."/>
            <person name="Cantor M.N."/>
            <person name="Hua S.X."/>
        </authorList>
    </citation>
    <scope>NUCLEOTIDE SEQUENCE [LARGE SCALE GENOMIC DNA]</scope>
    <source>
        <strain evidence="1 2">Marx 270</strain>
    </source>
</reference>
<protein>
    <submittedName>
        <fullName evidence="1">Uncharacterized protein</fullName>
    </submittedName>
</protein>
<accession>A0A0C3J9Z3</accession>
<evidence type="ECO:0000313" key="1">
    <source>
        <dbReference type="EMBL" id="KIO05828.1"/>
    </source>
</evidence>
<keyword evidence="2" id="KW-1185">Reference proteome</keyword>
<gene>
    <name evidence="1" type="ORF">M404DRAFT_999550</name>
</gene>
<reference evidence="2" key="2">
    <citation type="submission" date="2015-01" db="EMBL/GenBank/DDBJ databases">
        <title>Evolutionary Origins and Diversification of the Mycorrhizal Mutualists.</title>
        <authorList>
            <consortium name="DOE Joint Genome Institute"/>
            <consortium name="Mycorrhizal Genomics Consortium"/>
            <person name="Kohler A."/>
            <person name="Kuo A."/>
            <person name="Nagy L.G."/>
            <person name="Floudas D."/>
            <person name="Copeland A."/>
            <person name="Barry K.W."/>
            <person name="Cichocki N."/>
            <person name="Veneault-Fourrey C."/>
            <person name="LaButti K."/>
            <person name="Lindquist E.A."/>
            <person name="Lipzen A."/>
            <person name="Lundell T."/>
            <person name="Morin E."/>
            <person name="Murat C."/>
            <person name="Riley R."/>
            <person name="Ohm R."/>
            <person name="Sun H."/>
            <person name="Tunlid A."/>
            <person name="Henrissat B."/>
            <person name="Grigoriev I.V."/>
            <person name="Hibbett D.S."/>
            <person name="Martin F."/>
        </authorList>
    </citation>
    <scope>NUCLEOTIDE SEQUENCE [LARGE SCALE GENOMIC DNA]</scope>
    <source>
        <strain evidence="2">Marx 270</strain>
    </source>
</reference>
<sequence length="87" mass="9449">MEASDRKNPVVSCTDAGIPSVSVLRARHPDKELPDTPRSSGFGPVCNRAHSGCRHNVNASGHCSAFFPGSQWLARSALAIRYRSWGR</sequence>
<dbReference type="Proteomes" id="UP000054217">
    <property type="component" value="Unassembled WGS sequence"/>
</dbReference>